<evidence type="ECO:0000256" key="1">
    <source>
        <dbReference type="ARBA" id="ARBA00023015"/>
    </source>
</evidence>
<protein>
    <recommendedName>
        <fullName evidence="5">HTH deoR-type domain-containing protein</fullName>
    </recommendedName>
</protein>
<name>A0A2M7BYA0_9BACT</name>
<comment type="caution">
    <text evidence="3">The sequence shown here is derived from an EMBL/GenBank/DDBJ whole genome shotgun (WGS) entry which is preliminary data.</text>
</comment>
<dbReference type="InterPro" id="IPR006793">
    <property type="entry name" value="FaeA"/>
</dbReference>
<dbReference type="AlphaFoldDB" id="A0A2M7BYA0"/>
<evidence type="ECO:0000313" key="4">
    <source>
        <dbReference type="Proteomes" id="UP000230324"/>
    </source>
</evidence>
<keyword evidence="2" id="KW-0804">Transcription</keyword>
<dbReference type="GO" id="GO:0006355">
    <property type="term" value="P:regulation of DNA-templated transcription"/>
    <property type="evidence" value="ECO:0007669"/>
    <property type="project" value="InterPro"/>
</dbReference>
<evidence type="ECO:0000256" key="2">
    <source>
        <dbReference type="ARBA" id="ARBA00023163"/>
    </source>
</evidence>
<dbReference type="EMBL" id="PEUV01000029">
    <property type="protein sequence ID" value="PIV12662.1"/>
    <property type="molecule type" value="Genomic_DNA"/>
</dbReference>
<evidence type="ECO:0008006" key="5">
    <source>
        <dbReference type="Google" id="ProtNLM"/>
    </source>
</evidence>
<dbReference type="InterPro" id="IPR036390">
    <property type="entry name" value="WH_DNA-bd_sf"/>
</dbReference>
<dbReference type="InterPro" id="IPR036388">
    <property type="entry name" value="WH-like_DNA-bd_sf"/>
</dbReference>
<keyword evidence="1" id="KW-0805">Transcription regulation</keyword>
<gene>
    <name evidence="3" type="ORF">COS47_01375</name>
</gene>
<evidence type="ECO:0000313" key="3">
    <source>
        <dbReference type="EMBL" id="PIV12662.1"/>
    </source>
</evidence>
<organism evidence="3 4">
    <name type="scientific">Candidatus Nealsonbacteria bacterium CG03_land_8_20_14_0_80_36_12</name>
    <dbReference type="NCBI Taxonomy" id="1974701"/>
    <lineage>
        <taxon>Bacteria</taxon>
        <taxon>Candidatus Nealsoniibacteriota</taxon>
    </lineage>
</organism>
<sequence>MKMDLTKDILSFIKKRKAVFYSDVVREFGISNCTVRDLIKILEKEGKVVVDNKGIAKLVFASGDSNQEKS</sequence>
<dbReference type="Pfam" id="PF04703">
    <property type="entry name" value="FaeA"/>
    <property type="match status" value="1"/>
</dbReference>
<proteinExistence type="predicted"/>
<accession>A0A2M7BYA0</accession>
<dbReference type="SUPFAM" id="SSF46785">
    <property type="entry name" value="Winged helix' DNA-binding domain"/>
    <property type="match status" value="1"/>
</dbReference>
<reference evidence="4" key="1">
    <citation type="submission" date="2017-09" db="EMBL/GenBank/DDBJ databases">
        <title>Depth-based differentiation of microbial function through sediment-hosted aquifers and enrichment of novel symbionts in the deep terrestrial subsurface.</title>
        <authorList>
            <person name="Probst A.J."/>
            <person name="Ladd B."/>
            <person name="Jarett J.K."/>
            <person name="Geller-Mcgrath D.E."/>
            <person name="Sieber C.M.K."/>
            <person name="Emerson J.B."/>
            <person name="Anantharaman K."/>
            <person name="Thomas B.C."/>
            <person name="Malmstrom R."/>
            <person name="Stieglmeier M."/>
            <person name="Klingl A."/>
            <person name="Woyke T."/>
            <person name="Ryan C.M."/>
            <person name="Banfield J.F."/>
        </authorList>
    </citation>
    <scope>NUCLEOTIDE SEQUENCE [LARGE SCALE GENOMIC DNA]</scope>
</reference>
<dbReference type="Gene3D" id="1.10.10.10">
    <property type="entry name" value="Winged helix-like DNA-binding domain superfamily/Winged helix DNA-binding domain"/>
    <property type="match status" value="1"/>
</dbReference>
<dbReference type="Proteomes" id="UP000230324">
    <property type="component" value="Unassembled WGS sequence"/>
</dbReference>